<keyword evidence="2" id="KW-1185">Reference proteome</keyword>
<dbReference type="EMBL" id="OC891462">
    <property type="protein sequence ID" value="CAD7646455.1"/>
    <property type="molecule type" value="Genomic_DNA"/>
</dbReference>
<reference evidence="1" key="1">
    <citation type="submission" date="2020-11" db="EMBL/GenBank/DDBJ databases">
        <authorList>
            <person name="Tran Van P."/>
        </authorList>
    </citation>
    <scope>NUCLEOTIDE SEQUENCE</scope>
</reference>
<evidence type="ECO:0000313" key="2">
    <source>
        <dbReference type="Proteomes" id="UP000759131"/>
    </source>
</evidence>
<proteinExistence type="predicted"/>
<dbReference type="Proteomes" id="UP000759131">
    <property type="component" value="Unassembled WGS sequence"/>
</dbReference>
<sequence>MSICGTFETIVTKCHIRAISVEKDFLFVGMGSTLHILKTTQNGFEKSVLNQIVFKTHVINGIKTFVNFKSDSDIEIIVSIYGN</sequence>
<evidence type="ECO:0000313" key="1">
    <source>
        <dbReference type="EMBL" id="CAD7646455.1"/>
    </source>
</evidence>
<feature type="non-terminal residue" evidence="1">
    <location>
        <position position="1"/>
    </location>
</feature>
<organism evidence="1">
    <name type="scientific">Medioppia subpectinata</name>
    <dbReference type="NCBI Taxonomy" id="1979941"/>
    <lineage>
        <taxon>Eukaryota</taxon>
        <taxon>Metazoa</taxon>
        <taxon>Ecdysozoa</taxon>
        <taxon>Arthropoda</taxon>
        <taxon>Chelicerata</taxon>
        <taxon>Arachnida</taxon>
        <taxon>Acari</taxon>
        <taxon>Acariformes</taxon>
        <taxon>Sarcoptiformes</taxon>
        <taxon>Oribatida</taxon>
        <taxon>Brachypylina</taxon>
        <taxon>Oppioidea</taxon>
        <taxon>Oppiidae</taxon>
        <taxon>Medioppia</taxon>
    </lineage>
</organism>
<accession>A0A7R9LU08</accession>
<name>A0A7R9LU08_9ACAR</name>
<protein>
    <submittedName>
        <fullName evidence="1">Uncharacterized protein</fullName>
    </submittedName>
</protein>
<dbReference type="AlphaFoldDB" id="A0A7R9LU08"/>
<dbReference type="EMBL" id="CAJPIZ010036887">
    <property type="protein sequence ID" value="CAG2121038.1"/>
    <property type="molecule type" value="Genomic_DNA"/>
</dbReference>
<gene>
    <name evidence="1" type="ORF">OSB1V03_LOCUS20984</name>
</gene>